<reference evidence="3" key="1">
    <citation type="submission" date="2016-10" db="EMBL/GenBank/DDBJ databases">
        <title>Draft Genome Sequence of Nocardioides luteus Strain BAFB, an Alkane-Degrading Bacterium Isolated from JP-7 Polluted Soil.</title>
        <authorList>
            <person name="Brown L."/>
            <person name="Ruiz O.N."/>
            <person name="Gunasekera T."/>
        </authorList>
    </citation>
    <scope>NUCLEOTIDE SEQUENCE [LARGE SCALE GENOMIC DNA]</scope>
    <source>
        <strain evidence="3">BAFB</strain>
    </source>
</reference>
<keyword evidence="2" id="KW-0812">Transmembrane</keyword>
<evidence type="ECO:0000313" key="4">
    <source>
        <dbReference type="Proteomes" id="UP000033772"/>
    </source>
</evidence>
<dbReference type="STRING" id="1844.UG56_024570"/>
<evidence type="ECO:0000256" key="1">
    <source>
        <dbReference type="SAM" id="MobiDB-lite"/>
    </source>
</evidence>
<feature type="transmembrane region" description="Helical" evidence="2">
    <location>
        <begin position="174"/>
        <end position="196"/>
    </location>
</feature>
<evidence type="ECO:0000256" key="2">
    <source>
        <dbReference type="SAM" id="Phobius"/>
    </source>
</evidence>
<evidence type="ECO:0000313" key="3">
    <source>
        <dbReference type="EMBL" id="OIJ24109.1"/>
    </source>
</evidence>
<dbReference type="Proteomes" id="UP000033772">
    <property type="component" value="Unassembled WGS sequence"/>
</dbReference>
<dbReference type="OrthoDB" id="3695950at2"/>
<feature type="transmembrane region" description="Helical" evidence="2">
    <location>
        <begin position="14"/>
        <end position="39"/>
    </location>
</feature>
<name>A0A1J4MXP1_9ACTN</name>
<sequence length="243" mass="25662">MVLSEFVGAIRRRWYLAVIGILLTGVLGYSASAFVAPSYTARGLVLMLPSKNAVGPGGNPFLGLGGLDLPARVVVAYYTSAPAQEAIAEVTPGASVTVSMEESTRGPVIAIDVSADSEANAIEALNFVADSIPETLGRLQDEVNARGNARLRSRPLALDETAAIDGSGPLRARIMAVVLGLAMTAVLVYAVDGIVLRRRLAREERAASLAAQDVADDEPDEPDEDDRAGWADRNDHVVQRLRG</sequence>
<protein>
    <recommendedName>
        <fullName evidence="5">Polysaccharide chain length determinant N-terminal domain-containing protein</fullName>
    </recommendedName>
</protein>
<evidence type="ECO:0008006" key="5">
    <source>
        <dbReference type="Google" id="ProtNLM"/>
    </source>
</evidence>
<dbReference type="RefSeq" id="WP_045551533.1">
    <property type="nucleotide sequence ID" value="NZ_JZDQ02000046.1"/>
</dbReference>
<dbReference type="EMBL" id="JZDQ02000046">
    <property type="protein sequence ID" value="OIJ24109.1"/>
    <property type="molecule type" value="Genomic_DNA"/>
</dbReference>
<feature type="region of interest" description="Disordered" evidence="1">
    <location>
        <begin position="208"/>
        <end position="234"/>
    </location>
</feature>
<keyword evidence="2" id="KW-1133">Transmembrane helix</keyword>
<keyword evidence="2" id="KW-0472">Membrane</keyword>
<proteinExistence type="predicted"/>
<feature type="compositionally biased region" description="Acidic residues" evidence="1">
    <location>
        <begin position="214"/>
        <end position="226"/>
    </location>
</feature>
<dbReference type="AlphaFoldDB" id="A0A1J4MXP1"/>
<comment type="caution">
    <text evidence="3">The sequence shown here is derived from an EMBL/GenBank/DDBJ whole genome shotgun (WGS) entry which is preliminary data.</text>
</comment>
<organism evidence="3 4">
    <name type="scientific">Nocardioides luteus</name>
    <dbReference type="NCBI Taxonomy" id="1844"/>
    <lineage>
        <taxon>Bacteria</taxon>
        <taxon>Bacillati</taxon>
        <taxon>Actinomycetota</taxon>
        <taxon>Actinomycetes</taxon>
        <taxon>Propionibacteriales</taxon>
        <taxon>Nocardioidaceae</taxon>
        <taxon>Nocardioides</taxon>
    </lineage>
</organism>
<accession>A0A1J4MXP1</accession>
<gene>
    <name evidence="3" type="ORF">UG56_024570</name>
</gene>
<keyword evidence="4" id="KW-1185">Reference proteome</keyword>